<dbReference type="EMBL" id="QJNU01000631">
    <property type="protein sequence ID" value="RYO91540.1"/>
    <property type="molecule type" value="Genomic_DNA"/>
</dbReference>
<dbReference type="Pfam" id="PF00266">
    <property type="entry name" value="Aminotran_5"/>
    <property type="match status" value="1"/>
</dbReference>
<evidence type="ECO:0000313" key="4">
    <source>
        <dbReference type="Proteomes" id="UP000293360"/>
    </source>
</evidence>
<gene>
    <name evidence="3" type="ORF">DL764_008275</name>
</gene>
<organism evidence="3 4">
    <name type="scientific">Monosporascus ibericus</name>
    <dbReference type="NCBI Taxonomy" id="155417"/>
    <lineage>
        <taxon>Eukaryota</taxon>
        <taxon>Fungi</taxon>
        <taxon>Dikarya</taxon>
        <taxon>Ascomycota</taxon>
        <taxon>Pezizomycotina</taxon>
        <taxon>Sordariomycetes</taxon>
        <taxon>Xylariomycetidae</taxon>
        <taxon>Xylariales</taxon>
        <taxon>Xylariales incertae sedis</taxon>
        <taxon>Monosporascus</taxon>
    </lineage>
</organism>
<accession>A0A4Q4SXX4</accession>
<dbReference type="Gene3D" id="3.40.640.10">
    <property type="entry name" value="Type I PLP-dependent aspartate aminotransferase-like (Major domain)"/>
    <property type="match status" value="1"/>
</dbReference>
<dbReference type="OrthoDB" id="5978656at2759"/>
<dbReference type="SUPFAM" id="SSF53383">
    <property type="entry name" value="PLP-dependent transferases"/>
    <property type="match status" value="1"/>
</dbReference>
<dbReference type="InterPro" id="IPR015421">
    <property type="entry name" value="PyrdxlP-dep_Trfase_major"/>
</dbReference>
<dbReference type="AlphaFoldDB" id="A0A4Q4SXX4"/>
<feature type="domain" description="Aminotransferase class V" evidence="2">
    <location>
        <begin position="64"/>
        <end position="344"/>
    </location>
</feature>
<evidence type="ECO:0000256" key="1">
    <source>
        <dbReference type="ARBA" id="ARBA00022898"/>
    </source>
</evidence>
<keyword evidence="1" id="KW-0663">Pyridoxal phosphate</keyword>
<reference evidence="3 4" key="1">
    <citation type="submission" date="2018-06" db="EMBL/GenBank/DDBJ databases">
        <title>Complete Genomes of Monosporascus.</title>
        <authorList>
            <person name="Robinson A.J."/>
            <person name="Natvig D.O."/>
        </authorList>
    </citation>
    <scope>NUCLEOTIDE SEQUENCE [LARGE SCALE GENOMIC DNA]</scope>
    <source>
        <strain evidence="3 4">CBS 110550</strain>
    </source>
</reference>
<keyword evidence="4" id="KW-1185">Reference proteome</keyword>
<dbReference type="PANTHER" id="PTHR43092">
    <property type="entry name" value="L-CYSTEINE DESULFHYDRASE"/>
    <property type="match status" value="1"/>
</dbReference>
<proteinExistence type="predicted"/>
<dbReference type="STRING" id="155417.A0A4Q4SXX4"/>
<dbReference type="InterPro" id="IPR000192">
    <property type="entry name" value="Aminotrans_V_dom"/>
</dbReference>
<dbReference type="Proteomes" id="UP000293360">
    <property type="component" value="Unassembled WGS sequence"/>
</dbReference>
<protein>
    <recommendedName>
        <fullName evidence="2">Aminotransferase class V domain-containing protein</fullName>
    </recommendedName>
</protein>
<dbReference type="InterPro" id="IPR015424">
    <property type="entry name" value="PyrdxlP-dep_Trfase"/>
</dbReference>
<comment type="caution">
    <text evidence="3">The sequence shown here is derived from an EMBL/GenBank/DDBJ whole genome shotgun (WGS) entry which is preliminary data.</text>
</comment>
<sequence>MGSNDSDNNIPKFGAGLLQHFLFEPGYRNLNNGSFGSIPRVIQEELRRYQDQAEAKPDCFIRYELPTKIDEAREAVAKLLNAPTDTVVFEPNATMAVNTVLRNLKWDDDCKDEVLYFNSIYGACGKTIDYIVDSSAGHVASRAIPVDYPCEDDEIVSAFQAAIQQSMSESKRPKICLFDTVSSLPGVRFPFEKLTKACKEAGILSLVDGAQGIGMIEIDLASLDPDFFLTNCHKWLHVPRGCAILYVPFRNQGLITSTLPTSHGYVSKTNKRFNPLPQSNKSAFVTNFEFTGTTDRAPFICVPAAIKWRKDFLGGERRVMQYTQTLAKEGGRKAASILGTEVLDNPSGTLSNCSMTNLALPLRFVDTDDTVDTGGPSSELKIPVGDAQQAREWMAKALINDYKTFLPIFVYTNRFWTRISAQVYLDIGDFEWIGQTLLELSRRAAVREYKNS</sequence>
<dbReference type="PANTHER" id="PTHR43092:SF2">
    <property type="entry name" value="HERCYNYLCYSTEINE SULFOXIDE LYASE"/>
    <property type="match status" value="1"/>
</dbReference>
<evidence type="ECO:0000259" key="2">
    <source>
        <dbReference type="Pfam" id="PF00266"/>
    </source>
</evidence>
<name>A0A4Q4SXX4_9PEZI</name>
<evidence type="ECO:0000313" key="3">
    <source>
        <dbReference type="EMBL" id="RYO91540.1"/>
    </source>
</evidence>